<evidence type="ECO:0000313" key="2">
    <source>
        <dbReference type="EMBL" id="OXU18010.1"/>
    </source>
</evidence>
<dbReference type="EMBL" id="NNAY01004355">
    <property type="protein sequence ID" value="OXU18010.1"/>
    <property type="molecule type" value="Genomic_DNA"/>
</dbReference>
<evidence type="ECO:0000256" key="1">
    <source>
        <dbReference type="SAM" id="SignalP"/>
    </source>
</evidence>
<evidence type="ECO:0000313" key="3">
    <source>
        <dbReference type="Proteomes" id="UP000215335"/>
    </source>
</evidence>
<sequence length="86" mass="9698">MSRIIFALFLCAVAFVSYSECAPQSDSVCMAGIFTFLYHQPFERLTCENVNEFCSRGKNADNEDDKIVALYCMIVLEPLVCEGQQL</sequence>
<evidence type="ECO:0008006" key="4">
    <source>
        <dbReference type="Google" id="ProtNLM"/>
    </source>
</evidence>
<protein>
    <recommendedName>
        <fullName evidence="4">Saposin B-type domain-containing protein</fullName>
    </recommendedName>
</protein>
<accession>A0A232EI15</accession>
<gene>
    <name evidence="2" type="ORF">TSAR_009689</name>
</gene>
<dbReference type="Proteomes" id="UP000215335">
    <property type="component" value="Unassembled WGS sequence"/>
</dbReference>
<comment type="caution">
    <text evidence="2">The sequence shown here is derived from an EMBL/GenBank/DDBJ whole genome shotgun (WGS) entry which is preliminary data.</text>
</comment>
<keyword evidence="3" id="KW-1185">Reference proteome</keyword>
<feature type="signal peptide" evidence="1">
    <location>
        <begin position="1"/>
        <end position="21"/>
    </location>
</feature>
<dbReference type="AlphaFoldDB" id="A0A232EI15"/>
<keyword evidence="1" id="KW-0732">Signal</keyword>
<feature type="chain" id="PRO_5012398573" description="Saposin B-type domain-containing protein" evidence="1">
    <location>
        <begin position="22"/>
        <end position="86"/>
    </location>
</feature>
<reference evidence="2 3" key="1">
    <citation type="journal article" date="2017" name="Curr. Biol.">
        <title>The Evolution of Venom by Co-option of Single-Copy Genes.</title>
        <authorList>
            <person name="Martinson E.O."/>
            <person name="Mrinalini"/>
            <person name="Kelkar Y.D."/>
            <person name="Chang C.H."/>
            <person name="Werren J.H."/>
        </authorList>
    </citation>
    <scope>NUCLEOTIDE SEQUENCE [LARGE SCALE GENOMIC DNA]</scope>
    <source>
        <strain evidence="2 3">Alberta</strain>
        <tissue evidence="2">Whole body</tissue>
    </source>
</reference>
<proteinExistence type="predicted"/>
<name>A0A232EI15_9HYME</name>
<organism evidence="2 3">
    <name type="scientific">Trichomalopsis sarcophagae</name>
    <dbReference type="NCBI Taxonomy" id="543379"/>
    <lineage>
        <taxon>Eukaryota</taxon>
        <taxon>Metazoa</taxon>
        <taxon>Ecdysozoa</taxon>
        <taxon>Arthropoda</taxon>
        <taxon>Hexapoda</taxon>
        <taxon>Insecta</taxon>
        <taxon>Pterygota</taxon>
        <taxon>Neoptera</taxon>
        <taxon>Endopterygota</taxon>
        <taxon>Hymenoptera</taxon>
        <taxon>Apocrita</taxon>
        <taxon>Proctotrupomorpha</taxon>
        <taxon>Chalcidoidea</taxon>
        <taxon>Pteromalidae</taxon>
        <taxon>Pteromalinae</taxon>
        <taxon>Trichomalopsis</taxon>
    </lineage>
</organism>